<reference evidence="3 4" key="1">
    <citation type="submission" date="2016-10" db="EMBL/GenBank/DDBJ databases">
        <authorList>
            <person name="de Groot N.N."/>
        </authorList>
    </citation>
    <scope>NUCLEOTIDE SEQUENCE [LARGE SCALE GENOMIC DNA]</scope>
    <source>
        <strain evidence="3 4">DSM 23031</strain>
    </source>
</reference>
<organism evidence="3 4">
    <name type="scientific">Chryseobacterium culicis</name>
    <dbReference type="NCBI Taxonomy" id="680127"/>
    <lineage>
        <taxon>Bacteria</taxon>
        <taxon>Pseudomonadati</taxon>
        <taxon>Bacteroidota</taxon>
        <taxon>Flavobacteriia</taxon>
        <taxon>Flavobacteriales</taxon>
        <taxon>Weeksellaceae</taxon>
        <taxon>Chryseobacterium group</taxon>
        <taxon>Chryseobacterium</taxon>
    </lineage>
</organism>
<dbReference type="EMBL" id="FNWQ01000003">
    <property type="protein sequence ID" value="SEH35007.1"/>
    <property type="molecule type" value="Genomic_DNA"/>
</dbReference>
<name>A0A1H6HGQ8_CHRCI</name>
<protein>
    <submittedName>
        <fullName evidence="3">Stress responsive A/B Barrel Domain</fullName>
    </submittedName>
</protein>
<dbReference type="AlphaFoldDB" id="A0A1H6HGQ8"/>
<evidence type="ECO:0000313" key="3">
    <source>
        <dbReference type="EMBL" id="SEH35007.1"/>
    </source>
</evidence>
<gene>
    <name evidence="3" type="ORF">SAMN05421593_2843</name>
</gene>
<proteinExistence type="predicted"/>
<dbReference type="InterPro" id="IPR013097">
    <property type="entry name" value="Dabb"/>
</dbReference>
<dbReference type="Gene3D" id="3.30.70.100">
    <property type="match status" value="1"/>
</dbReference>
<feature type="chain" id="PRO_5011714349" evidence="1">
    <location>
        <begin position="26"/>
        <end position="139"/>
    </location>
</feature>
<dbReference type="STRING" id="680127.SAMN05421593_2843"/>
<dbReference type="SUPFAM" id="SSF54909">
    <property type="entry name" value="Dimeric alpha+beta barrel"/>
    <property type="match status" value="1"/>
</dbReference>
<sequence length="139" mass="16414">MERRKFLFRSVQASALLLVSGNMLASALPIFNPIKKKKMYFHYLLFWLRDDLSELEVKEFENFFEGLKKLPYQKNLRYGKPAASSPRSVLDNTFTYNASMEFDSLEELEAYGKLPEHLALVEKYKPFFDRMLVYDTAYN</sequence>
<feature type="signal peptide" evidence="1">
    <location>
        <begin position="1"/>
        <end position="25"/>
    </location>
</feature>
<keyword evidence="1" id="KW-0732">Signal</keyword>
<evidence type="ECO:0000259" key="2">
    <source>
        <dbReference type="PROSITE" id="PS51502"/>
    </source>
</evidence>
<evidence type="ECO:0000313" key="4">
    <source>
        <dbReference type="Proteomes" id="UP000198561"/>
    </source>
</evidence>
<dbReference type="InterPro" id="IPR011008">
    <property type="entry name" value="Dimeric_a/b-barrel"/>
</dbReference>
<feature type="domain" description="Stress-response A/B barrel" evidence="2">
    <location>
        <begin position="40"/>
        <end position="136"/>
    </location>
</feature>
<dbReference type="Pfam" id="PF07876">
    <property type="entry name" value="Dabb"/>
    <property type="match status" value="1"/>
</dbReference>
<dbReference type="RefSeq" id="WP_167358426.1">
    <property type="nucleotide sequence ID" value="NZ_FNWQ01000003.1"/>
</dbReference>
<dbReference type="Proteomes" id="UP000198561">
    <property type="component" value="Unassembled WGS sequence"/>
</dbReference>
<evidence type="ECO:0000256" key="1">
    <source>
        <dbReference type="SAM" id="SignalP"/>
    </source>
</evidence>
<dbReference type="PROSITE" id="PS51502">
    <property type="entry name" value="S_R_A_B_BARREL"/>
    <property type="match status" value="1"/>
</dbReference>
<dbReference type="SMART" id="SM00886">
    <property type="entry name" value="Dabb"/>
    <property type="match status" value="1"/>
</dbReference>
<accession>A0A1H6HGQ8</accession>